<gene>
    <name evidence="3" type="primary">ycbU</name>
    <name evidence="3" type="ORF">JCM17844_19510</name>
</gene>
<dbReference type="InterPro" id="IPR015424">
    <property type="entry name" value="PyrdxlP-dep_Trfase"/>
</dbReference>
<dbReference type="PANTHER" id="PTHR43586">
    <property type="entry name" value="CYSTEINE DESULFURASE"/>
    <property type="match status" value="1"/>
</dbReference>
<comment type="caution">
    <text evidence="3">The sequence shown here is derived from an EMBL/GenBank/DDBJ whole genome shotgun (WGS) entry which is preliminary data.</text>
</comment>
<organism evidence="3 4">
    <name type="scientific">Iodidimonas gelatinilytica</name>
    <dbReference type="NCBI Taxonomy" id="1236966"/>
    <lineage>
        <taxon>Bacteria</taxon>
        <taxon>Pseudomonadati</taxon>
        <taxon>Pseudomonadota</taxon>
        <taxon>Alphaproteobacteria</taxon>
        <taxon>Iodidimonadales</taxon>
        <taxon>Iodidimonadaceae</taxon>
        <taxon>Iodidimonas</taxon>
    </lineage>
</organism>
<evidence type="ECO:0000313" key="4">
    <source>
        <dbReference type="Proteomes" id="UP000322084"/>
    </source>
</evidence>
<dbReference type="Gene3D" id="3.40.640.10">
    <property type="entry name" value="Type I PLP-dependent aspartate aminotransferase-like (Major domain)"/>
    <property type="match status" value="1"/>
</dbReference>
<dbReference type="Gene3D" id="3.90.1150.10">
    <property type="entry name" value="Aspartate Aminotransferase, domain 1"/>
    <property type="match status" value="1"/>
</dbReference>
<keyword evidence="1" id="KW-0663">Pyridoxal phosphate</keyword>
<sequence length="377" mass="41584">MFDDIRSHFPIFEHKAYINSCSYGALSLEVAASYQAYLDSRFSKGADWEEFVGKNEAVRDLCAQLIHAEPDEIAVTTSASAGLNAVISAMQPTSTRNKVVLSDFEFPTVGQIWLAQEGRGYEVVHARQQGTTVPFSEYERLIDDRTQIVSIAHICYRNGAMNEVERIIRLAHERGAMVILDSSQAAGAIPIDVRALNVDILISGVLKYLLSSAGVGFLYVRKDHLKTLNPYATGWFAQEDVHAMDMHHHIPAHNARRFESGTPPIPALYAAQAGLHMILEAGVGNIQSHVRELTSRFIDEIKAMGGTLMTPESPDRHGAMIAVKSTNDHKLVAALAERNVITSCRDGNLRVSPHFYNSHADFDALMSALKDNRSLLA</sequence>
<dbReference type="AlphaFoldDB" id="A0A5A7MRR8"/>
<evidence type="ECO:0000313" key="3">
    <source>
        <dbReference type="EMBL" id="GEQ98314.1"/>
    </source>
</evidence>
<dbReference type="Proteomes" id="UP000322084">
    <property type="component" value="Unassembled WGS sequence"/>
</dbReference>
<dbReference type="InterPro" id="IPR015421">
    <property type="entry name" value="PyrdxlP-dep_Trfase_major"/>
</dbReference>
<reference evidence="3 4" key="1">
    <citation type="submission" date="2019-09" db="EMBL/GenBank/DDBJ databases">
        <title>NBRP : Genome information of microbial organism related human and environment.</title>
        <authorList>
            <person name="Hattori M."/>
            <person name="Oshima K."/>
            <person name="Inaba H."/>
            <person name="Suda W."/>
            <person name="Sakamoto M."/>
            <person name="Iino T."/>
            <person name="Kitahara M."/>
            <person name="Oshida Y."/>
            <person name="Iida T."/>
            <person name="Kudo T."/>
            <person name="Itoh T."/>
            <person name="Ohkuma M."/>
        </authorList>
    </citation>
    <scope>NUCLEOTIDE SEQUENCE [LARGE SCALE GENOMIC DNA]</scope>
    <source>
        <strain evidence="3 4">Hi-2</strain>
    </source>
</reference>
<feature type="domain" description="Aminotransferase class V" evidence="2">
    <location>
        <begin position="51"/>
        <end position="344"/>
    </location>
</feature>
<dbReference type="Pfam" id="PF00266">
    <property type="entry name" value="Aminotran_5"/>
    <property type="match status" value="1"/>
</dbReference>
<dbReference type="SUPFAM" id="SSF53383">
    <property type="entry name" value="PLP-dependent transferases"/>
    <property type="match status" value="1"/>
</dbReference>
<name>A0A5A7MRR8_9PROT</name>
<evidence type="ECO:0000256" key="1">
    <source>
        <dbReference type="ARBA" id="ARBA00022898"/>
    </source>
</evidence>
<protein>
    <submittedName>
        <fullName evidence="3">Putative aminotransferase YcbU</fullName>
    </submittedName>
</protein>
<dbReference type="GO" id="GO:0008483">
    <property type="term" value="F:transaminase activity"/>
    <property type="evidence" value="ECO:0007669"/>
    <property type="project" value="UniProtKB-KW"/>
</dbReference>
<dbReference type="EMBL" id="BKCL01000005">
    <property type="protein sequence ID" value="GEQ98314.1"/>
    <property type="molecule type" value="Genomic_DNA"/>
</dbReference>
<dbReference type="InterPro" id="IPR015422">
    <property type="entry name" value="PyrdxlP-dep_Trfase_small"/>
</dbReference>
<keyword evidence="3" id="KW-0032">Aminotransferase</keyword>
<proteinExistence type="predicted"/>
<keyword evidence="3" id="KW-0808">Transferase</keyword>
<dbReference type="InterPro" id="IPR000192">
    <property type="entry name" value="Aminotrans_V_dom"/>
</dbReference>
<dbReference type="PANTHER" id="PTHR43586:SF15">
    <property type="entry name" value="BLR3095 PROTEIN"/>
    <property type="match status" value="1"/>
</dbReference>
<accession>A0A5A7MRR8</accession>
<dbReference type="RefSeq" id="WP_150000633.1">
    <property type="nucleotide sequence ID" value="NZ_BKCL01000005.1"/>
</dbReference>
<evidence type="ECO:0000259" key="2">
    <source>
        <dbReference type="Pfam" id="PF00266"/>
    </source>
</evidence>